<dbReference type="EMBL" id="CAJOBI010125892">
    <property type="protein sequence ID" value="CAF4700953.1"/>
    <property type="molecule type" value="Genomic_DNA"/>
</dbReference>
<evidence type="ECO:0000313" key="2">
    <source>
        <dbReference type="EMBL" id="CAF4700953.1"/>
    </source>
</evidence>
<dbReference type="AlphaFoldDB" id="A0A8S3AB72"/>
<feature type="non-terminal residue" evidence="2">
    <location>
        <position position="1"/>
    </location>
</feature>
<sequence>SNKTKSLTQEHHMNQASSLSLQAQSTSRSATIP</sequence>
<comment type="caution">
    <text evidence="2">The sequence shown here is derived from an EMBL/GenBank/DDBJ whole genome shotgun (WGS) entry which is preliminary data.</text>
</comment>
<organism evidence="2 3">
    <name type="scientific">Rotaria magnacalcarata</name>
    <dbReference type="NCBI Taxonomy" id="392030"/>
    <lineage>
        <taxon>Eukaryota</taxon>
        <taxon>Metazoa</taxon>
        <taxon>Spiralia</taxon>
        <taxon>Gnathifera</taxon>
        <taxon>Rotifera</taxon>
        <taxon>Eurotatoria</taxon>
        <taxon>Bdelloidea</taxon>
        <taxon>Philodinida</taxon>
        <taxon>Philodinidae</taxon>
        <taxon>Rotaria</taxon>
    </lineage>
</organism>
<gene>
    <name evidence="2" type="ORF">SMN809_LOCUS43048</name>
</gene>
<name>A0A8S3AB72_9BILA</name>
<evidence type="ECO:0000256" key="1">
    <source>
        <dbReference type="SAM" id="MobiDB-lite"/>
    </source>
</evidence>
<reference evidence="2" key="1">
    <citation type="submission" date="2021-02" db="EMBL/GenBank/DDBJ databases">
        <authorList>
            <person name="Nowell W R."/>
        </authorList>
    </citation>
    <scope>NUCLEOTIDE SEQUENCE</scope>
</reference>
<protein>
    <submittedName>
        <fullName evidence="2">Uncharacterized protein</fullName>
    </submittedName>
</protein>
<feature type="compositionally biased region" description="Low complexity" evidence="1">
    <location>
        <begin position="15"/>
        <end position="33"/>
    </location>
</feature>
<feature type="region of interest" description="Disordered" evidence="1">
    <location>
        <begin position="1"/>
        <end position="33"/>
    </location>
</feature>
<proteinExistence type="predicted"/>
<dbReference type="Proteomes" id="UP000676336">
    <property type="component" value="Unassembled WGS sequence"/>
</dbReference>
<evidence type="ECO:0000313" key="3">
    <source>
        <dbReference type="Proteomes" id="UP000676336"/>
    </source>
</evidence>
<accession>A0A8S3AB72</accession>